<comment type="cofactor">
    <cofactor evidence="12">
        <name>Mg(2+)</name>
        <dbReference type="ChEBI" id="CHEBI:18420"/>
    </cofactor>
</comment>
<keyword evidence="3 12" id="KW-0132">Cell division</keyword>
<dbReference type="PANTHER" id="PTHR22926">
    <property type="entry name" value="PHOSPHO-N-ACETYLMURAMOYL-PENTAPEPTIDE-TRANSFERASE"/>
    <property type="match status" value="1"/>
</dbReference>
<dbReference type="InterPro" id="IPR018480">
    <property type="entry name" value="PNAcMuramoyl-5peptid_Trfase_CS"/>
</dbReference>
<dbReference type="EC" id="2.7.8.13" evidence="12 13"/>
<keyword evidence="6 12" id="KW-0133">Cell shape</keyword>
<dbReference type="Pfam" id="PF10555">
    <property type="entry name" value="MraY_sig1"/>
    <property type="match status" value="1"/>
</dbReference>
<protein>
    <recommendedName>
        <fullName evidence="12 13">Phospho-N-acetylmuramoyl-pentapeptide-transferase</fullName>
        <ecNumber evidence="12 13">2.7.8.13</ecNumber>
    </recommendedName>
    <alternativeName>
        <fullName evidence="12">UDP-MurNAc-pentapeptide phosphotransferase</fullName>
    </alternativeName>
</protein>
<evidence type="ECO:0000313" key="14">
    <source>
        <dbReference type="EMBL" id="QUV94453.1"/>
    </source>
</evidence>
<keyword evidence="10 12" id="KW-0131">Cell cycle</keyword>
<evidence type="ECO:0000313" key="15">
    <source>
        <dbReference type="Proteomes" id="UP000677668"/>
    </source>
</evidence>
<feature type="transmembrane region" description="Helical" evidence="12">
    <location>
        <begin position="348"/>
        <end position="367"/>
    </location>
</feature>
<evidence type="ECO:0000256" key="9">
    <source>
        <dbReference type="ARBA" id="ARBA00023136"/>
    </source>
</evidence>
<name>A0ABX8B0F1_9BACT</name>
<evidence type="ECO:0000256" key="10">
    <source>
        <dbReference type="ARBA" id="ARBA00023306"/>
    </source>
</evidence>
<dbReference type="InterPro" id="IPR003524">
    <property type="entry name" value="PNAcMuramoyl-5peptid_Trfase"/>
</dbReference>
<evidence type="ECO:0000256" key="7">
    <source>
        <dbReference type="ARBA" id="ARBA00022984"/>
    </source>
</evidence>
<feature type="transmembrane region" description="Helical" evidence="12">
    <location>
        <begin position="176"/>
        <end position="197"/>
    </location>
</feature>
<dbReference type="EMBL" id="CP072642">
    <property type="protein sequence ID" value="QUV94453.1"/>
    <property type="molecule type" value="Genomic_DNA"/>
</dbReference>
<feature type="transmembrane region" description="Helical" evidence="12">
    <location>
        <begin position="74"/>
        <end position="94"/>
    </location>
</feature>
<keyword evidence="9 12" id="KW-0472">Membrane</keyword>
<comment type="subcellular location">
    <subcellularLocation>
        <location evidence="12">Cell membrane</location>
        <topology evidence="12">Multi-pass membrane protein</topology>
    </subcellularLocation>
    <subcellularLocation>
        <location evidence="1">Membrane</location>
        <topology evidence="1">Multi-pass membrane protein</topology>
    </subcellularLocation>
</comment>
<feature type="transmembrane region" description="Helical" evidence="12">
    <location>
        <begin position="138"/>
        <end position="156"/>
    </location>
</feature>
<dbReference type="RefSeq" id="WP_058866580.1">
    <property type="nucleotide sequence ID" value="NZ_CP072642.1"/>
</dbReference>
<evidence type="ECO:0000256" key="12">
    <source>
        <dbReference type="HAMAP-Rule" id="MF_00038"/>
    </source>
</evidence>
<keyword evidence="11 12" id="KW-0961">Cell wall biogenesis/degradation</keyword>
<keyword evidence="7 12" id="KW-0573">Peptidoglycan synthesis</keyword>
<keyword evidence="12" id="KW-0479">Metal-binding</keyword>
<evidence type="ECO:0000256" key="6">
    <source>
        <dbReference type="ARBA" id="ARBA00022960"/>
    </source>
</evidence>
<evidence type="ECO:0000256" key="11">
    <source>
        <dbReference type="ARBA" id="ARBA00023316"/>
    </source>
</evidence>
<dbReference type="HAMAP" id="MF_00038">
    <property type="entry name" value="MraY"/>
    <property type="match status" value="1"/>
</dbReference>
<dbReference type="Pfam" id="PF00953">
    <property type="entry name" value="Glycos_transf_4"/>
    <property type="match status" value="1"/>
</dbReference>
<reference evidence="14 15" key="1">
    <citation type="submission" date="2021-03" db="EMBL/GenBank/DDBJ databases">
        <title>Genomic and phenotypic characterization of Chloracidobacterium isolates provides evidence for multiple species.</title>
        <authorList>
            <person name="Saini M.K."/>
            <person name="Costas A.M.G."/>
            <person name="Tank M."/>
            <person name="Bryant D.A."/>
        </authorList>
    </citation>
    <scope>NUCLEOTIDE SEQUENCE [LARGE SCALE GENOMIC DNA]</scope>
    <source>
        <strain evidence="14 15">N</strain>
    </source>
</reference>
<evidence type="ECO:0000256" key="1">
    <source>
        <dbReference type="ARBA" id="ARBA00004141"/>
    </source>
</evidence>
<evidence type="ECO:0000256" key="4">
    <source>
        <dbReference type="ARBA" id="ARBA00022679"/>
    </source>
</evidence>
<keyword evidence="8 12" id="KW-1133">Transmembrane helix</keyword>
<feature type="transmembrane region" description="Helical" evidence="12">
    <location>
        <begin position="100"/>
        <end position="118"/>
    </location>
</feature>
<comment type="similarity">
    <text evidence="2 12">Belongs to the glycosyltransferase 4 family. MraY subfamily.</text>
</comment>
<keyword evidence="12" id="KW-1003">Cell membrane</keyword>
<feature type="transmembrane region" description="Helical" evidence="12">
    <location>
        <begin position="209"/>
        <end position="233"/>
    </location>
</feature>
<dbReference type="Proteomes" id="UP000677668">
    <property type="component" value="Chromosome 1"/>
</dbReference>
<dbReference type="PANTHER" id="PTHR22926:SF5">
    <property type="entry name" value="PHOSPHO-N-ACETYLMURAMOYL-PENTAPEPTIDE-TRANSFERASE HOMOLOG"/>
    <property type="match status" value="1"/>
</dbReference>
<feature type="transmembrane region" description="Helical" evidence="12">
    <location>
        <begin position="266"/>
        <end position="287"/>
    </location>
</feature>
<dbReference type="PROSITE" id="PS01347">
    <property type="entry name" value="MRAY_1"/>
    <property type="match status" value="1"/>
</dbReference>
<keyword evidence="15" id="KW-1185">Reference proteome</keyword>
<proteinExistence type="inferred from homology"/>
<dbReference type="CDD" id="cd06852">
    <property type="entry name" value="GT_MraY"/>
    <property type="match status" value="1"/>
</dbReference>
<evidence type="ECO:0000256" key="13">
    <source>
        <dbReference type="NCBIfam" id="TIGR00445"/>
    </source>
</evidence>
<comment type="catalytic activity">
    <reaction evidence="12">
        <text>UDP-N-acetyl-alpha-D-muramoyl-L-alanyl-gamma-D-glutamyl-meso-2,6-diaminopimeloyl-D-alanyl-D-alanine + di-trans,octa-cis-undecaprenyl phosphate = di-trans,octa-cis-undecaprenyl diphospho-N-acetyl-alpha-D-muramoyl-L-alanyl-D-glutamyl-meso-2,6-diaminopimeloyl-D-alanyl-D-alanine + UMP</text>
        <dbReference type="Rhea" id="RHEA:28386"/>
        <dbReference type="ChEBI" id="CHEBI:57865"/>
        <dbReference type="ChEBI" id="CHEBI:60392"/>
        <dbReference type="ChEBI" id="CHEBI:61386"/>
        <dbReference type="ChEBI" id="CHEBI:61387"/>
        <dbReference type="EC" id="2.7.8.13"/>
    </reaction>
</comment>
<feature type="transmembrane region" description="Helical" evidence="12">
    <location>
        <begin position="293"/>
        <end position="314"/>
    </location>
</feature>
<evidence type="ECO:0000256" key="8">
    <source>
        <dbReference type="ARBA" id="ARBA00022989"/>
    </source>
</evidence>
<feature type="transmembrane region" description="Helical" evidence="12">
    <location>
        <begin position="239"/>
        <end position="259"/>
    </location>
</feature>
<evidence type="ECO:0000256" key="2">
    <source>
        <dbReference type="ARBA" id="ARBA00005583"/>
    </source>
</evidence>
<comment type="function">
    <text evidence="12">Catalyzes the initial step of the lipid cycle reactions in the biosynthesis of the cell wall peptidoglycan: transfers peptidoglycan precursor phospho-MurNAc-pentapeptide from UDP-MurNAc-pentapeptide onto the lipid carrier undecaprenyl phosphate, yielding undecaprenyl-pyrophosphoryl-MurNAc-pentapeptide, known as lipid I.</text>
</comment>
<organism evidence="14 15">
    <name type="scientific">Chloracidobacterium sp. N</name>
    <dbReference type="NCBI Taxonomy" id="2821540"/>
    <lineage>
        <taxon>Bacteria</taxon>
        <taxon>Pseudomonadati</taxon>
        <taxon>Acidobacteriota</taxon>
        <taxon>Terriglobia</taxon>
        <taxon>Terriglobales</taxon>
        <taxon>Acidobacteriaceae</taxon>
        <taxon>Chloracidobacterium</taxon>
        <taxon>Chloracidobacterium aggregatum</taxon>
    </lineage>
</organism>
<dbReference type="PROSITE" id="PS01348">
    <property type="entry name" value="MRAY_2"/>
    <property type="match status" value="1"/>
</dbReference>
<dbReference type="InterPro" id="IPR000715">
    <property type="entry name" value="Glycosyl_transferase_4"/>
</dbReference>
<keyword evidence="5 12" id="KW-0812">Transmembrane</keyword>
<dbReference type="NCBIfam" id="TIGR00445">
    <property type="entry name" value="mraY"/>
    <property type="match status" value="1"/>
</dbReference>
<sequence length="370" mass="40595">MLYYLLYEVLHLKYQVFGPFRVFGYPSFRALLAAMTATLICLLLGAPMIAWLRRLKYGQEIREEGVKAHQAKKGTPTMGGVLIITGIVAGTLLWADLSNLYVWVVLFALLAHGAIGFLDDYLKIARRQNLGLQGRWKLLGQVTTALVIGGVLIGFGNYATYLSVPFFKDFQPDLTAWLYLPFMLLVMTGSSNAVNLTDGLDGLAISTTFVVALTLTLLCYVTGLTELALYLNLPPSPPALEVTVFCAALAGASLGFLWFNAPPAEVFMGDVGSLAIGGCMGCVAIVIKQELLLVILGGVFVIETLSVILQVSYYKLTKDPQTGIGKRIFKMSPLHHHFELTGWKESKIVFRFLIVQIFFALVALATLKLR</sequence>
<evidence type="ECO:0000256" key="3">
    <source>
        <dbReference type="ARBA" id="ARBA00022618"/>
    </source>
</evidence>
<keyword evidence="12" id="KW-0460">Magnesium</keyword>
<feature type="transmembrane region" description="Helical" evidence="12">
    <location>
        <begin position="30"/>
        <end position="53"/>
    </location>
</feature>
<accession>A0ABX8B0F1</accession>
<evidence type="ECO:0000256" key="5">
    <source>
        <dbReference type="ARBA" id="ARBA00022692"/>
    </source>
</evidence>
<dbReference type="GO" id="GO:0016740">
    <property type="term" value="F:transferase activity"/>
    <property type="evidence" value="ECO:0007669"/>
    <property type="project" value="UniProtKB-KW"/>
</dbReference>
<comment type="pathway">
    <text evidence="12">Cell wall biogenesis; peptidoglycan biosynthesis.</text>
</comment>
<keyword evidence="4 12" id="KW-0808">Transferase</keyword>
<gene>
    <name evidence="12" type="primary">mraY</name>
    <name evidence="14" type="ORF">J8C05_03120</name>
</gene>